<evidence type="ECO:0000313" key="8">
    <source>
        <dbReference type="EMBL" id="RKF20653.1"/>
    </source>
</evidence>
<dbReference type="GO" id="GO:0046872">
    <property type="term" value="F:metal ion binding"/>
    <property type="evidence" value="ECO:0007669"/>
    <property type="project" value="UniProtKB-KW"/>
</dbReference>
<evidence type="ECO:0000256" key="6">
    <source>
        <dbReference type="SAM" id="SignalP"/>
    </source>
</evidence>
<dbReference type="InterPro" id="IPR036909">
    <property type="entry name" value="Cyt_c-like_dom_sf"/>
</dbReference>
<dbReference type="EMBL" id="RAPF01000005">
    <property type="protein sequence ID" value="RKF20653.1"/>
    <property type="molecule type" value="Genomic_DNA"/>
</dbReference>
<comment type="caution">
    <text evidence="8">The sequence shown here is derived from an EMBL/GenBank/DDBJ whole genome shotgun (WGS) entry which is preliminary data.</text>
</comment>
<feature type="domain" description="Cytochrome c" evidence="7">
    <location>
        <begin position="49"/>
        <end position="131"/>
    </location>
</feature>
<keyword evidence="9" id="KW-1185">Reference proteome</keyword>
<accession>A0A420EJ28</accession>
<dbReference type="Gene3D" id="1.10.760.10">
    <property type="entry name" value="Cytochrome c-like domain"/>
    <property type="match status" value="1"/>
</dbReference>
<dbReference type="SUPFAM" id="SSF46626">
    <property type="entry name" value="Cytochrome c"/>
    <property type="match status" value="1"/>
</dbReference>
<proteinExistence type="predicted"/>
<dbReference type="PROSITE" id="PS51007">
    <property type="entry name" value="CYTC"/>
    <property type="match status" value="1"/>
</dbReference>
<evidence type="ECO:0000256" key="2">
    <source>
        <dbReference type="ARBA" id="ARBA00022723"/>
    </source>
</evidence>
<organism evidence="8 9">
    <name type="scientific">Altericroceibacterium spongiae</name>
    <dbReference type="NCBI Taxonomy" id="2320269"/>
    <lineage>
        <taxon>Bacteria</taxon>
        <taxon>Pseudomonadati</taxon>
        <taxon>Pseudomonadota</taxon>
        <taxon>Alphaproteobacteria</taxon>
        <taxon>Sphingomonadales</taxon>
        <taxon>Erythrobacteraceae</taxon>
        <taxon>Altericroceibacterium</taxon>
    </lineage>
</organism>
<evidence type="ECO:0000256" key="4">
    <source>
        <dbReference type="PROSITE-ProRule" id="PRU00433"/>
    </source>
</evidence>
<keyword evidence="1 4" id="KW-0349">Heme</keyword>
<evidence type="ECO:0000256" key="5">
    <source>
        <dbReference type="SAM" id="MobiDB-lite"/>
    </source>
</evidence>
<feature type="chain" id="PRO_5019432863" evidence="6">
    <location>
        <begin position="18"/>
        <end position="138"/>
    </location>
</feature>
<protein>
    <submittedName>
        <fullName evidence="8">Cytochrome c</fullName>
    </submittedName>
</protein>
<gene>
    <name evidence="8" type="ORF">D6851_11000</name>
</gene>
<feature type="region of interest" description="Disordered" evidence="5">
    <location>
        <begin position="20"/>
        <end position="51"/>
    </location>
</feature>
<dbReference type="RefSeq" id="WP_120324950.1">
    <property type="nucleotide sequence ID" value="NZ_RAPF01000005.1"/>
</dbReference>
<dbReference type="GO" id="GO:0009055">
    <property type="term" value="F:electron transfer activity"/>
    <property type="evidence" value="ECO:0007669"/>
    <property type="project" value="InterPro"/>
</dbReference>
<name>A0A420EJ28_9SPHN</name>
<evidence type="ECO:0000313" key="9">
    <source>
        <dbReference type="Proteomes" id="UP000284395"/>
    </source>
</evidence>
<dbReference type="Pfam" id="PF13442">
    <property type="entry name" value="Cytochrome_CBB3"/>
    <property type="match status" value="1"/>
</dbReference>
<dbReference type="OrthoDB" id="5514238at2"/>
<keyword evidence="6" id="KW-0732">Signal</keyword>
<feature type="signal peptide" evidence="6">
    <location>
        <begin position="1"/>
        <end position="17"/>
    </location>
</feature>
<dbReference type="AlphaFoldDB" id="A0A420EJ28"/>
<reference evidence="8 9" key="1">
    <citation type="submission" date="2018-09" db="EMBL/GenBank/DDBJ databases">
        <title>Altererythrobacter spongiae sp. nov., isolated from a marine sponge.</title>
        <authorList>
            <person name="Zhuang L."/>
            <person name="Luo L."/>
        </authorList>
    </citation>
    <scope>NUCLEOTIDE SEQUENCE [LARGE SCALE GENOMIC DNA]</scope>
    <source>
        <strain evidence="8 9">HN-Y73</strain>
    </source>
</reference>
<keyword evidence="3 4" id="KW-0408">Iron</keyword>
<dbReference type="PROSITE" id="PS51257">
    <property type="entry name" value="PROKAR_LIPOPROTEIN"/>
    <property type="match status" value="1"/>
</dbReference>
<evidence type="ECO:0000259" key="7">
    <source>
        <dbReference type="PROSITE" id="PS51007"/>
    </source>
</evidence>
<keyword evidence="2 4" id="KW-0479">Metal-binding</keyword>
<dbReference type="InterPro" id="IPR009056">
    <property type="entry name" value="Cyt_c-like_dom"/>
</dbReference>
<dbReference type="GO" id="GO:0020037">
    <property type="term" value="F:heme binding"/>
    <property type="evidence" value="ECO:0007669"/>
    <property type="project" value="InterPro"/>
</dbReference>
<sequence>MRVFGFLGLAAAALSLAACSGSGDDTTQTDGAKQGPPPMPEPITLSQRPDATGGEKLYVEKCMMCHGPNGMGTGLLARRMDVPLLEERDDLTVDYVTQAARMGIGNMPAIPRGEVSDEQLEQIAQYLASKNPDAGDGA</sequence>
<evidence type="ECO:0000256" key="3">
    <source>
        <dbReference type="ARBA" id="ARBA00023004"/>
    </source>
</evidence>
<dbReference type="Proteomes" id="UP000284395">
    <property type="component" value="Unassembled WGS sequence"/>
</dbReference>
<evidence type="ECO:0000256" key="1">
    <source>
        <dbReference type="ARBA" id="ARBA00022617"/>
    </source>
</evidence>